<dbReference type="PANTHER" id="PTHR22767:SF2">
    <property type="entry name" value="N(ALPHA)-ACETYLTRANSFERASE 15_16, ISOFORM A"/>
    <property type="match status" value="1"/>
</dbReference>
<dbReference type="PIRSF" id="PIRSF000422">
    <property type="entry name" value="N-terminal-AcTrfase-A_aux_su"/>
    <property type="match status" value="1"/>
</dbReference>
<feature type="region of interest" description="Disordered" evidence="4">
    <location>
        <begin position="592"/>
        <end position="648"/>
    </location>
</feature>
<evidence type="ECO:0000256" key="4">
    <source>
        <dbReference type="SAM" id="MobiDB-lite"/>
    </source>
</evidence>
<dbReference type="EMBL" id="KE504204">
    <property type="protein sequence ID" value="EPS95601.1"/>
    <property type="molecule type" value="Genomic_DNA"/>
</dbReference>
<dbReference type="Proteomes" id="UP000015241">
    <property type="component" value="Unassembled WGS sequence"/>
</dbReference>
<evidence type="ECO:0000256" key="3">
    <source>
        <dbReference type="PROSITE-ProRule" id="PRU00339"/>
    </source>
</evidence>
<protein>
    <submittedName>
        <fullName evidence="5">Uncharacterized protein</fullName>
    </submittedName>
</protein>
<dbReference type="AlphaFoldDB" id="S8DQM1"/>
<evidence type="ECO:0000313" key="5">
    <source>
        <dbReference type="EMBL" id="EPS95601.1"/>
    </source>
</evidence>
<dbReference type="Pfam" id="PF13181">
    <property type="entry name" value="TPR_8"/>
    <property type="match status" value="1"/>
</dbReference>
<dbReference type="PROSITE" id="PS50005">
    <property type="entry name" value="TPR"/>
    <property type="match status" value="1"/>
</dbReference>
<keyword evidence="1" id="KW-0677">Repeat</keyword>
<dbReference type="InterPro" id="IPR021183">
    <property type="entry name" value="NatA_aux_su"/>
</dbReference>
<proteinExistence type="predicted"/>
<keyword evidence="6" id="KW-1185">Reference proteome</keyword>
<dbReference type="InParanoid" id="S8DQM1"/>
<dbReference type="FunFam" id="1.25.40.1040:FF:000003">
    <property type="entry name" value="N-terminal acetyltransferase A, auxiliary subunit"/>
    <property type="match status" value="1"/>
</dbReference>
<evidence type="ECO:0000256" key="2">
    <source>
        <dbReference type="ARBA" id="ARBA00022803"/>
    </source>
</evidence>
<gene>
    <name evidence="5" type="ORF">FOMPIDRAFT_1132135</name>
</gene>
<dbReference type="Gene3D" id="1.25.40.1040">
    <property type="match status" value="1"/>
</dbReference>
<feature type="compositionally biased region" description="Basic residues" evidence="4">
    <location>
        <begin position="599"/>
        <end position="608"/>
    </location>
</feature>
<accession>S8DQM1</accession>
<dbReference type="InterPro" id="IPR011990">
    <property type="entry name" value="TPR-like_helical_dom_sf"/>
</dbReference>
<dbReference type="PANTHER" id="PTHR22767">
    <property type="entry name" value="N-TERMINAL ACETYLTRANSFERASE-RELATED"/>
    <property type="match status" value="1"/>
</dbReference>
<dbReference type="GO" id="GO:0031415">
    <property type="term" value="C:NatA complex"/>
    <property type="evidence" value="ECO:0007669"/>
    <property type="project" value="TreeGrafter"/>
</dbReference>
<dbReference type="STRING" id="743788.S8DQM1"/>
<dbReference type="SMART" id="SM00028">
    <property type="entry name" value="TPR"/>
    <property type="match status" value="5"/>
</dbReference>
<dbReference type="Pfam" id="PF12569">
    <property type="entry name" value="NatA_aux_su"/>
    <property type="match status" value="1"/>
</dbReference>
<evidence type="ECO:0000313" key="6">
    <source>
        <dbReference type="Proteomes" id="UP000015241"/>
    </source>
</evidence>
<keyword evidence="2 3" id="KW-0802">TPR repeat</keyword>
<reference evidence="5 6" key="1">
    <citation type="journal article" date="2012" name="Science">
        <title>The Paleozoic origin of enzymatic lignin decomposition reconstructed from 31 fungal genomes.</title>
        <authorList>
            <person name="Floudas D."/>
            <person name="Binder M."/>
            <person name="Riley R."/>
            <person name="Barry K."/>
            <person name="Blanchette R.A."/>
            <person name="Henrissat B."/>
            <person name="Martinez A.T."/>
            <person name="Otillar R."/>
            <person name="Spatafora J.W."/>
            <person name="Yadav J.S."/>
            <person name="Aerts A."/>
            <person name="Benoit I."/>
            <person name="Boyd A."/>
            <person name="Carlson A."/>
            <person name="Copeland A."/>
            <person name="Coutinho P.M."/>
            <person name="de Vries R.P."/>
            <person name="Ferreira P."/>
            <person name="Findley K."/>
            <person name="Foster B."/>
            <person name="Gaskell J."/>
            <person name="Glotzer D."/>
            <person name="Gorecki P."/>
            <person name="Heitman J."/>
            <person name="Hesse C."/>
            <person name="Hori C."/>
            <person name="Igarashi K."/>
            <person name="Jurgens J.A."/>
            <person name="Kallen N."/>
            <person name="Kersten P."/>
            <person name="Kohler A."/>
            <person name="Kuees U."/>
            <person name="Kumar T.K.A."/>
            <person name="Kuo A."/>
            <person name="LaButti K."/>
            <person name="Larrondo L.F."/>
            <person name="Lindquist E."/>
            <person name="Ling A."/>
            <person name="Lombard V."/>
            <person name="Lucas S."/>
            <person name="Lundell T."/>
            <person name="Martin R."/>
            <person name="McLaughlin D.J."/>
            <person name="Morgenstern I."/>
            <person name="Morin E."/>
            <person name="Murat C."/>
            <person name="Nagy L.G."/>
            <person name="Nolan M."/>
            <person name="Ohm R.A."/>
            <person name="Patyshakuliyeva A."/>
            <person name="Rokas A."/>
            <person name="Ruiz-Duenas F.J."/>
            <person name="Sabat G."/>
            <person name="Salamov A."/>
            <person name="Samejima M."/>
            <person name="Schmutz J."/>
            <person name="Slot J.C."/>
            <person name="St John F."/>
            <person name="Stenlid J."/>
            <person name="Sun H."/>
            <person name="Sun S."/>
            <person name="Syed K."/>
            <person name="Tsang A."/>
            <person name="Wiebenga A."/>
            <person name="Young D."/>
            <person name="Pisabarro A."/>
            <person name="Eastwood D.C."/>
            <person name="Martin F."/>
            <person name="Cullen D."/>
            <person name="Grigoriev I.V."/>
            <person name="Hibbett D.S."/>
        </authorList>
    </citation>
    <scope>NUCLEOTIDE SEQUENCE</scope>
    <source>
        <strain evidence="6">FP-58527</strain>
    </source>
</reference>
<evidence type="ECO:0000256" key="1">
    <source>
        <dbReference type="ARBA" id="ARBA00022737"/>
    </source>
</evidence>
<feature type="compositionally biased region" description="Basic and acidic residues" evidence="4">
    <location>
        <begin position="624"/>
        <end position="640"/>
    </location>
</feature>
<dbReference type="InterPro" id="IPR019734">
    <property type="entry name" value="TPR_rpt"/>
</dbReference>
<feature type="repeat" description="TPR" evidence="3">
    <location>
        <begin position="81"/>
        <end position="114"/>
    </location>
</feature>
<dbReference type="Gene3D" id="1.25.40.1010">
    <property type="match status" value="1"/>
</dbReference>
<dbReference type="HOGENOM" id="CLU_006686_1_0_1"/>
<name>S8DQM1_FOMSC</name>
<dbReference type="FunCoup" id="S8DQM1">
    <property type="interactions" value="578"/>
</dbReference>
<dbReference type="eggNOG" id="KOG1156">
    <property type="taxonomic scope" value="Eukaryota"/>
</dbReference>
<organism evidence="5 6">
    <name type="scientific">Fomitopsis schrenkii</name>
    <name type="common">Brown rot fungus</name>
    <dbReference type="NCBI Taxonomy" id="2126942"/>
    <lineage>
        <taxon>Eukaryota</taxon>
        <taxon>Fungi</taxon>
        <taxon>Dikarya</taxon>
        <taxon>Basidiomycota</taxon>
        <taxon>Agaricomycotina</taxon>
        <taxon>Agaricomycetes</taxon>
        <taxon>Polyporales</taxon>
        <taxon>Fomitopsis</taxon>
    </lineage>
</organism>
<dbReference type="SUPFAM" id="SSF48452">
    <property type="entry name" value="TPR-like"/>
    <property type="match status" value="2"/>
</dbReference>
<sequence length="861" mass="97291">MPPAPNRALPTKEAKLFREVLNHYESRALKNGLKTADQILKKFPDHGETLCMKGLILTHMGRREEGIELVKKGMRFDLTSHICWHVFGLIQKGEKNYEEALKSYTQALRFDKENLNILRDSAHLQTQLRHYDSLVDTRHTLLRLRPTLRQSWIGLAVAYHLNGNLAEARKVLEQYEEVLKNVPDYDVEHSEILLYHVRLLEEMGEAKEALAFLDVNAKSRAIVDRIAIMEHRARLMSELQLLDAHETWRHLIEQNPDSYAYYRGYLANNGIDLDNITEDTRDKALQTLQEFSSTIPRAAAPRRLALNMATGMTSFLTPPSQDDHFRELATPYITAALEKGVPSLFADVKALYRDPAKRQAIQDIVEGLRDQLVVTTGPEPTTYLWTLYFLAQHYSYLSDHNRALELLDLGIAHTPTLPELYAFKARVLKRCGDPFGAAFSLDEARILDLQDRFLNTKCAKYRLRAGLVDEANDILGLFTKKDAASPGADLEDMQSLLYLTEEADAYHRKGNLGIALKKYGAIQKVFNEFNDDQFDFHGYSLRRYTLNVYLDMISWEDRLRSHPAYVRTAISASKIWVQLHDEPSIAQSKLSTLGDAKKAKNKAKKAAKKVQEDVKKISSNSSSNEDKGLEPQPTKDDDPTGSKLLQASDPLERAAKLLEPLRTLAPRNIDAWTAIYDVAVRRKKYLQAVKALNTAHALDSEHPELHVRLAHFRHTLSSTSEPPPEPVGQVVKDALAKLLPDEVSLEHFNTQYLQKHSTDGRAIVASVKVSRLLNAPADQVESSIFAVFNPETTLNLKTALDALAFLQDIKSPRVDEFKGTCDSRFERSTVFRTPSEQAALRWNAAETDAVNGGEDKAEVVG</sequence>
<dbReference type="OrthoDB" id="10263032at2759"/>